<feature type="compositionally biased region" description="Basic and acidic residues" evidence="1">
    <location>
        <begin position="1"/>
        <end position="12"/>
    </location>
</feature>
<evidence type="ECO:0000313" key="3">
    <source>
        <dbReference type="Proteomes" id="UP000000768"/>
    </source>
</evidence>
<reference evidence="2 3" key="1">
    <citation type="journal article" date="2009" name="Nature">
        <title>The Sorghum bicolor genome and the diversification of grasses.</title>
        <authorList>
            <person name="Paterson A.H."/>
            <person name="Bowers J.E."/>
            <person name="Bruggmann R."/>
            <person name="Dubchak I."/>
            <person name="Grimwood J."/>
            <person name="Gundlach H."/>
            <person name="Haberer G."/>
            <person name="Hellsten U."/>
            <person name="Mitros T."/>
            <person name="Poliakov A."/>
            <person name="Schmutz J."/>
            <person name="Spannagl M."/>
            <person name="Tang H."/>
            <person name="Wang X."/>
            <person name="Wicker T."/>
            <person name="Bharti A.K."/>
            <person name="Chapman J."/>
            <person name="Feltus F.A."/>
            <person name="Gowik U."/>
            <person name="Grigoriev I.V."/>
            <person name="Lyons E."/>
            <person name="Maher C.A."/>
            <person name="Martis M."/>
            <person name="Narechania A."/>
            <person name="Otillar R.P."/>
            <person name="Penning B.W."/>
            <person name="Salamov A.A."/>
            <person name="Wang Y."/>
            <person name="Zhang L."/>
            <person name="Carpita N.C."/>
            <person name="Freeling M."/>
            <person name="Gingle A.R."/>
            <person name="Hash C.T."/>
            <person name="Keller B."/>
            <person name="Klein P."/>
            <person name="Kresovich S."/>
            <person name="McCann M.C."/>
            <person name="Ming R."/>
            <person name="Peterson D.G."/>
            <person name="Mehboob-ur-Rahman"/>
            <person name="Ware D."/>
            <person name="Westhoff P."/>
            <person name="Mayer K.F."/>
            <person name="Messing J."/>
            <person name="Rokhsar D.S."/>
        </authorList>
    </citation>
    <scope>NUCLEOTIDE SEQUENCE [LARGE SCALE GENOMIC DNA]</scope>
    <source>
        <strain evidence="3">cv. BTx623</strain>
    </source>
</reference>
<name>A0A1Z5S5A7_SORBI</name>
<dbReference type="Gramene" id="OQU91110">
    <property type="protein sequence ID" value="OQU91110"/>
    <property type="gene ID" value="SORBI_3001G116650"/>
</dbReference>
<organism evidence="2 3">
    <name type="scientific">Sorghum bicolor</name>
    <name type="common">Sorghum</name>
    <name type="synonym">Sorghum vulgare</name>
    <dbReference type="NCBI Taxonomy" id="4558"/>
    <lineage>
        <taxon>Eukaryota</taxon>
        <taxon>Viridiplantae</taxon>
        <taxon>Streptophyta</taxon>
        <taxon>Embryophyta</taxon>
        <taxon>Tracheophyta</taxon>
        <taxon>Spermatophyta</taxon>
        <taxon>Magnoliopsida</taxon>
        <taxon>Liliopsida</taxon>
        <taxon>Poales</taxon>
        <taxon>Poaceae</taxon>
        <taxon>PACMAD clade</taxon>
        <taxon>Panicoideae</taxon>
        <taxon>Andropogonodae</taxon>
        <taxon>Andropogoneae</taxon>
        <taxon>Sorghinae</taxon>
        <taxon>Sorghum</taxon>
    </lineage>
</organism>
<proteinExistence type="predicted"/>
<feature type="region of interest" description="Disordered" evidence="1">
    <location>
        <begin position="1"/>
        <end position="53"/>
    </location>
</feature>
<accession>A0A1Z5S5A7</accession>
<gene>
    <name evidence="2" type="ORF">SORBI_3001G116650</name>
</gene>
<dbReference type="InParanoid" id="A0A1Z5S5A7"/>
<dbReference type="EMBL" id="CM000760">
    <property type="protein sequence ID" value="OQU91110.1"/>
    <property type="molecule type" value="Genomic_DNA"/>
</dbReference>
<sequence length="68" mass="7657">MKDMDGEEERTAGRKRRAPKGMGTCCRSRQKPPSTSRRKRDAHAPPHWCFPPSSRHLALQHCEADGAS</sequence>
<dbReference type="AlphaFoldDB" id="A0A1Z5S5A7"/>
<reference evidence="3" key="2">
    <citation type="journal article" date="2018" name="Plant J.">
        <title>The Sorghum bicolor reference genome: improved assembly, gene annotations, a transcriptome atlas, and signatures of genome organization.</title>
        <authorList>
            <person name="McCormick R.F."/>
            <person name="Truong S.K."/>
            <person name="Sreedasyam A."/>
            <person name="Jenkins J."/>
            <person name="Shu S."/>
            <person name="Sims D."/>
            <person name="Kennedy M."/>
            <person name="Amirebrahimi M."/>
            <person name="Weers B.D."/>
            <person name="McKinley B."/>
            <person name="Mattison A."/>
            <person name="Morishige D.T."/>
            <person name="Grimwood J."/>
            <person name="Schmutz J."/>
            <person name="Mullet J.E."/>
        </authorList>
    </citation>
    <scope>NUCLEOTIDE SEQUENCE [LARGE SCALE GENOMIC DNA]</scope>
    <source>
        <strain evidence="3">cv. BTx623</strain>
    </source>
</reference>
<evidence type="ECO:0000256" key="1">
    <source>
        <dbReference type="SAM" id="MobiDB-lite"/>
    </source>
</evidence>
<dbReference type="Proteomes" id="UP000000768">
    <property type="component" value="Chromosome 1"/>
</dbReference>
<protein>
    <submittedName>
        <fullName evidence="2">Uncharacterized protein</fullName>
    </submittedName>
</protein>
<keyword evidence="3" id="KW-1185">Reference proteome</keyword>
<evidence type="ECO:0000313" key="2">
    <source>
        <dbReference type="EMBL" id="OQU91110.1"/>
    </source>
</evidence>